<gene>
    <name evidence="1" type="ORF">GCM10007895_33400</name>
</gene>
<dbReference type="Proteomes" id="UP001161422">
    <property type="component" value="Unassembled WGS sequence"/>
</dbReference>
<evidence type="ECO:0000313" key="2">
    <source>
        <dbReference type="Proteomes" id="UP001161422"/>
    </source>
</evidence>
<reference evidence="1" key="2">
    <citation type="submission" date="2023-01" db="EMBL/GenBank/DDBJ databases">
        <title>Draft genome sequence of Paraferrimonas sedimenticola strain NBRC 101628.</title>
        <authorList>
            <person name="Sun Q."/>
            <person name="Mori K."/>
        </authorList>
    </citation>
    <scope>NUCLEOTIDE SEQUENCE</scope>
    <source>
        <strain evidence="1">NBRC 101628</strain>
    </source>
</reference>
<reference evidence="1" key="1">
    <citation type="journal article" date="2014" name="Int. J. Syst. Evol. Microbiol.">
        <title>Complete genome sequence of Corynebacterium casei LMG S-19264T (=DSM 44701T), isolated from a smear-ripened cheese.</title>
        <authorList>
            <consortium name="US DOE Joint Genome Institute (JGI-PGF)"/>
            <person name="Walter F."/>
            <person name="Albersmeier A."/>
            <person name="Kalinowski J."/>
            <person name="Ruckert C."/>
        </authorList>
    </citation>
    <scope>NUCLEOTIDE SEQUENCE</scope>
    <source>
        <strain evidence="1">NBRC 101628</strain>
    </source>
</reference>
<protein>
    <submittedName>
        <fullName evidence="1">Uncharacterized protein</fullName>
    </submittedName>
</protein>
<dbReference type="RefSeq" id="WP_169903102.1">
    <property type="nucleotide sequence ID" value="NZ_BSNC01000016.1"/>
</dbReference>
<accession>A0AA37RZF7</accession>
<keyword evidence="2" id="KW-1185">Reference proteome</keyword>
<evidence type="ECO:0000313" key="1">
    <source>
        <dbReference type="EMBL" id="GLP98033.1"/>
    </source>
</evidence>
<sequence length="56" mass="6691">MAEQHAAQGKEHQGYQGSYPHWFDWLSEMHDDYPKDCRRQTPVKNSMLKYEVAFAF</sequence>
<dbReference type="AlphaFoldDB" id="A0AA37RZF7"/>
<organism evidence="1 2">
    <name type="scientific">Paraferrimonas sedimenticola</name>
    <dbReference type="NCBI Taxonomy" id="375674"/>
    <lineage>
        <taxon>Bacteria</taxon>
        <taxon>Pseudomonadati</taxon>
        <taxon>Pseudomonadota</taxon>
        <taxon>Gammaproteobacteria</taxon>
        <taxon>Alteromonadales</taxon>
        <taxon>Ferrimonadaceae</taxon>
        <taxon>Paraferrimonas</taxon>
    </lineage>
</organism>
<proteinExistence type="predicted"/>
<dbReference type="EMBL" id="BSNC01000016">
    <property type="protein sequence ID" value="GLP98033.1"/>
    <property type="molecule type" value="Genomic_DNA"/>
</dbReference>
<name>A0AA37RZF7_9GAMM</name>
<comment type="caution">
    <text evidence="1">The sequence shown here is derived from an EMBL/GenBank/DDBJ whole genome shotgun (WGS) entry which is preliminary data.</text>
</comment>